<accession>A0A672Z1F8</accession>
<dbReference type="FunCoup" id="A0A672Z1F8">
    <property type="interactions" value="107"/>
</dbReference>
<feature type="compositionally biased region" description="Basic and acidic residues" evidence="7">
    <location>
        <begin position="271"/>
        <end position="303"/>
    </location>
</feature>
<dbReference type="GO" id="GO:0003727">
    <property type="term" value="F:single-stranded RNA binding"/>
    <property type="evidence" value="ECO:0007669"/>
    <property type="project" value="TreeGrafter"/>
</dbReference>
<feature type="compositionally biased region" description="Basic and acidic residues" evidence="7">
    <location>
        <begin position="705"/>
        <end position="719"/>
    </location>
</feature>
<evidence type="ECO:0000256" key="2">
    <source>
        <dbReference type="ARBA" id="ARBA00004496"/>
    </source>
</evidence>
<feature type="region of interest" description="Disordered" evidence="7">
    <location>
        <begin position="271"/>
        <end position="324"/>
    </location>
</feature>
<feature type="region of interest" description="Disordered" evidence="7">
    <location>
        <begin position="337"/>
        <end position="386"/>
    </location>
</feature>
<feature type="compositionally biased region" description="Polar residues" evidence="7">
    <location>
        <begin position="589"/>
        <end position="600"/>
    </location>
</feature>
<feature type="region of interest" description="Disordered" evidence="7">
    <location>
        <begin position="705"/>
        <end position="729"/>
    </location>
</feature>
<dbReference type="GO" id="GO:0005737">
    <property type="term" value="C:cytoplasm"/>
    <property type="evidence" value="ECO:0007669"/>
    <property type="project" value="UniProtKB-SubCell"/>
</dbReference>
<proteinExistence type="predicted"/>
<evidence type="ECO:0000313" key="8">
    <source>
        <dbReference type="Ensembl" id="ENSSORP00005010427.1"/>
    </source>
</evidence>
<feature type="compositionally biased region" description="Basic and acidic residues" evidence="7">
    <location>
        <begin position="360"/>
        <end position="377"/>
    </location>
</feature>
<gene>
    <name evidence="8" type="primary">si:ch211-13c6.2</name>
</gene>
<evidence type="ECO:0000256" key="1">
    <source>
        <dbReference type="ARBA" id="ARBA00004123"/>
    </source>
</evidence>
<evidence type="ECO:0000256" key="3">
    <source>
        <dbReference type="ARBA" id="ARBA00022490"/>
    </source>
</evidence>
<keyword evidence="5" id="KW-0694">RNA-binding</keyword>
<dbReference type="GO" id="GO:0003725">
    <property type="term" value="F:double-stranded RNA binding"/>
    <property type="evidence" value="ECO:0007669"/>
    <property type="project" value="TreeGrafter"/>
</dbReference>
<dbReference type="PANTHER" id="PTHR45762">
    <property type="entry name" value="ZINC FINGER RNA-BINDING PROTEIN"/>
    <property type="match status" value="1"/>
</dbReference>
<reference evidence="8" key="1">
    <citation type="submission" date="2019-06" db="EMBL/GenBank/DDBJ databases">
        <authorList>
            <consortium name="Wellcome Sanger Institute Data Sharing"/>
        </authorList>
    </citation>
    <scope>NUCLEOTIDE SEQUENCE [LARGE SCALE GENOMIC DNA]</scope>
</reference>
<reference evidence="8" key="3">
    <citation type="submission" date="2025-09" db="UniProtKB">
        <authorList>
            <consortium name="Ensembl"/>
        </authorList>
    </citation>
    <scope>IDENTIFICATION</scope>
</reference>
<dbReference type="InParanoid" id="A0A672Z1F8"/>
<feature type="region of interest" description="Disordered" evidence="7">
    <location>
        <begin position="588"/>
        <end position="683"/>
    </location>
</feature>
<dbReference type="GO" id="GO:0071011">
    <property type="term" value="C:precatalytic spliceosome"/>
    <property type="evidence" value="ECO:0007669"/>
    <property type="project" value="TreeGrafter"/>
</dbReference>
<evidence type="ECO:0000256" key="5">
    <source>
        <dbReference type="ARBA" id="ARBA00022884"/>
    </source>
</evidence>
<keyword evidence="6" id="KW-0539">Nucleus</keyword>
<organism evidence="8 9">
    <name type="scientific">Sphaeramia orbicularis</name>
    <name type="common">orbiculate cardinalfish</name>
    <dbReference type="NCBI Taxonomy" id="375764"/>
    <lineage>
        <taxon>Eukaryota</taxon>
        <taxon>Metazoa</taxon>
        <taxon>Chordata</taxon>
        <taxon>Craniata</taxon>
        <taxon>Vertebrata</taxon>
        <taxon>Euteleostomi</taxon>
        <taxon>Actinopterygii</taxon>
        <taxon>Neopterygii</taxon>
        <taxon>Teleostei</taxon>
        <taxon>Neoteleostei</taxon>
        <taxon>Acanthomorphata</taxon>
        <taxon>Gobiaria</taxon>
        <taxon>Kurtiformes</taxon>
        <taxon>Apogonoidei</taxon>
        <taxon>Apogonidae</taxon>
        <taxon>Apogoninae</taxon>
        <taxon>Sphaeramia</taxon>
    </lineage>
</organism>
<feature type="compositionally biased region" description="Basic and acidic residues" evidence="7">
    <location>
        <begin position="607"/>
        <end position="666"/>
    </location>
</feature>
<keyword evidence="9" id="KW-1185">Reference proteome</keyword>
<reference evidence="8" key="2">
    <citation type="submission" date="2025-08" db="UniProtKB">
        <authorList>
            <consortium name="Ensembl"/>
        </authorList>
    </citation>
    <scope>IDENTIFICATION</scope>
</reference>
<keyword evidence="3" id="KW-0963">Cytoplasm</keyword>
<keyword evidence="4" id="KW-0677">Repeat</keyword>
<dbReference type="AlphaFoldDB" id="A0A672Z1F8"/>
<dbReference type="OrthoDB" id="5877502at2759"/>
<comment type="subcellular location">
    <subcellularLocation>
        <location evidence="2">Cytoplasm</location>
    </subcellularLocation>
    <subcellularLocation>
        <location evidence="1">Nucleus</location>
    </subcellularLocation>
</comment>
<evidence type="ECO:0000256" key="6">
    <source>
        <dbReference type="ARBA" id="ARBA00023242"/>
    </source>
</evidence>
<protein>
    <submittedName>
        <fullName evidence="8">Uncharacterized LOC115427953</fullName>
    </submittedName>
</protein>
<feature type="compositionally biased region" description="Polar residues" evidence="7">
    <location>
        <begin position="341"/>
        <end position="357"/>
    </location>
</feature>
<dbReference type="PANTHER" id="PTHR45762:SF21">
    <property type="entry name" value="ZINC FINGER RNA-BINDING PROTEIN"/>
    <property type="match status" value="1"/>
</dbReference>
<evidence type="ECO:0000256" key="7">
    <source>
        <dbReference type="SAM" id="MobiDB-lite"/>
    </source>
</evidence>
<dbReference type="Ensembl" id="ENSSORT00005010763.1">
    <property type="protein sequence ID" value="ENSSORP00005010427.1"/>
    <property type="gene ID" value="ENSSORG00005005628.1"/>
</dbReference>
<sequence>MDGLETPYDDEAENQFIYCDICAKSIRGDTLYKIHLTTSGHIKKEDIFVAEGKTVRQHIVPDFEDILQYLHYLKLNEPIIGLNYLEEIPCSMTDSGPRYTCRLCNSTSNLPDTVHHLIGRKHRQKYLEVKRPDLVTWDKQTMTTQSGKLIRARAEIIERQDGRGTPVVSLKKNRKIVDEFNFSRVRPWQNRDRNIHPAHRDAPPLLPELTSFNNSRGRRLNDFPNPFPAHPEDHYMLNPDRDGLSHDQGEEDLLRTDYREGDMHRERYMEPDYRTEYEKDYTDDLQRGQRRDGISRFGSREQMQRGQAQGEEYYPSGPRGSYPEKDLLKEFYTEEVRQRQAEYQSPQDPYPQDSSLQWPLDRESDRRPRSSEPEANRMRFPMPSDSNCSRNQLVNVIKDYRQEIMKPCQEEAVVTSGPSRASPTRLSDINRTVSDIPEPFMRFLQGHTSREELGKRKRKSRFSDATKEEMTIAQEMFRDDFGPPRSKFGSRPTSASSLFGNEIRGRQNPDHYPDSQSPCHVESYQREFVAECAADTGSVFDMLKNIEIENAEEADFLKNKLFGVLREFEAKKQEKTMQNIQGRAVIPQHYNSLRSDSQESVQDDYDWTPREDSDMRRPKDLYSREDHRRRDHMHPEHVTDERLQEYHHPVRGEPRRSNRSPYKEDYGWDEISPTQHPNEPAHYPERYQTPVQALDYKPTGEEFFESHRSASPQHMERGPRMQRGPQYKSSLDKITSTLLELVARK</sequence>
<name>A0A672Z1F8_9TELE</name>
<dbReference type="Proteomes" id="UP000472271">
    <property type="component" value="Chromosome 11"/>
</dbReference>
<evidence type="ECO:0000256" key="4">
    <source>
        <dbReference type="ARBA" id="ARBA00022737"/>
    </source>
</evidence>
<evidence type="ECO:0000313" key="9">
    <source>
        <dbReference type="Proteomes" id="UP000472271"/>
    </source>
</evidence>
<feature type="region of interest" description="Disordered" evidence="7">
    <location>
        <begin position="479"/>
        <end position="500"/>
    </location>
</feature>